<feature type="domain" description="Carrier" evidence="4">
    <location>
        <begin position="910"/>
        <end position="985"/>
    </location>
</feature>
<dbReference type="InterPro" id="IPR009081">
    <property type="entry name" value="PP-bd_ACP"/>
</dbReference>
<dbReference type="InterPro" id="IPR000873">
    <property type="entry name" value="AMP-dep_synth/lig_dom"/>
</dbReference>
<dbReference type="GO" id="GO:0005829">
    <property type="term" value="C:cytosol"/>
    <property type="evidence" value="ECO:0007669"/>
    <property type="project" value="TreeGrafter"/>
</dbReference>
<dbReference type="SUPFAM" id="SSF56801">
    <property type="entry name" value="Acetyl-CoA synthetase-like"/>
    <property type="match status" value="1"/>
</dbReference>
<keyword evidence="3" id="KW-0597">Phosphoprotein</keyword>
<dbReference type="Gene3D" id="3.30.300.30">
    <property type="match status" value="2"/>
</dbReference>
<accession>A0A1G7SS03</accession>
<dbReference type="PRINTS" id="PR00154">
    <property type="entry name" value="AMPBINDING"/>
</dbReference>
<dbReference type="InterPro" id="IPR006162">
    <property type="entry name" value="Ppantetheine_attach_site"/>
</dbReference>
<dbReference type="Gene3D" id="3.40.50.1820">
    <property type="entry name" value="alpha/beta hydrolase"/>
    <property type="match status" value="1"/>
</dbReference>
<dbReference type="PANTHER" id="PTHR45527">
    <property type="entry name" value="NONRIBOSOMAL PEPTIDE SYNTHETASE"/>
    <property type="match status" value="1"/>
</dbReference>
<dbReference type="Pfam" id="PF00550">
    <property type="entry name" value="PP-binding"/>
    <property type="match status" value="1"/>
</dbReference>
<evidence type="ECO:0000313" key="6">
    <source>
        <dbReference type="Proteomes" id="UP000199623"/>
    </source>
</evidence>
<comment type="cofactor">
    <cofactor evidence="1">
        <name>pantetheine 4'-phosphate</name>
        <dbReference type="ChEBI" id="CHEBI:47942"/>
    </cofactor>
</comment>
<dbReference type="RefSeq" id="WP_090050153.1">
    <property type="nucleotide sequence ID" value="NZ_FNCC01000006.1"/>
</dbReference>
<dbReference type="CDD" id="cd02142">
    <property type="entry name" value="McbC_SagB-like_oxidoreductase"/>
    <property type="match status" value="1"/>
</dbReference>
<evidence type="ECO:0000256" key="3">
    <source>
        <dbReference type="ARBA" id="ARBA00022553"/>
    </source>
</evidence>
<dbReference type="InterPro" id="IPR042099">
    <property type="entry name" value="ANL_N_sf"/>
</dbReference>
<dbReference type="SUPFAM" id="SSF47336">
    <property type="entry name" value="ACP-like"/>
    <property type="match status" value="1"/>
</dbReference>
<dbReference type="GO" id="GO:0016491">
    <property type="term" value="F:oxidoreductase activity"/>
    <property type="evidence" value="ECO:0007669"/>
    <property type="project" value="InterPro"/>
</dbReference>
<dbReference type="SUPFAM" id="SSF53474">
    <property type="entry name" value="alpha/beta-Hydrolases"/>
    <property type="match status" value="1"/>
</dbReference>
<dbReference type="NCBIfam" id="TIGR01733">
    <property type="entry name" value="AA-adenyl-dom"/>
    <property type="match status" value="1"/>
</dbReference>
<dbReference type="InterPro" id="IPR001031">
    <property type="entry name" value="Thioesterase"/>
</dbReference>
<dbReference type="InterPro" id="IPR020806">
    <property type="entry name" value="PKS_PP-bd"/>
</dbReference>
<evidence type="ECO:0000313" key="5">
    <source>
        <dbReference type="EMBL" id="SDG25672.1"/>
    </source>
</evidence>
<dbReference type="Pfam" id="PF00501">
    <property type="entry name" value="AMP-binding"/>
    <property type="match status" value="1"/>
</dbReference>
<evidence type="ECO:0000259" key="4">
    <source>
        <dbReference type="PROSITE" id="PS50075"/>
    </source>
</evidence>
<dbReference type="GO" id="GO:0043041">
    <property type="term" value="P:amino acid activation for nonribosomal peptide biosynthetic process"/>
    <property type="evidence" value="ECO:0007669"/>
    <property type="project" value="TreeGrafter"/>
</dbReference>
<sequence>MSHEAEVDGGCLPDLLRKQVEVQPDRTAVVFGEESITYGELFEQSSALATHLRRLGISADDCVGMFVEPSLDLVVGAWGILCAGGAYLPLSPEYPEERLRYMIEDSRTKVVVTQRALKQRLAELAPATTRIVTLDDCDEAFDDGFSPAHDSLAYIIYTSGSTGRPKGVMIEHRSIVSQMQWLHDAHGIDSTKRVVQKTPMSFDAAQWEILAPAVGSTVVMGRPGIYRDPEMLIETMREHAVTTLQCVPTLLQALIDTEELHTVTSLRQVFSGGEALSRTLAQSFVDTMPGTALINVYGPTETTINSSSHVVDPAELAEAPKSISIGLPVANTTYLVLDANRDPVTPGEIGELYIGGIQVARGYLHQPELTAERFVDGLFRTGDLVTQNLDGTVQFAGRADSQVKLRGYRVELDEIRLAIETHDWVRNAAVIVKSDERTGFQNLIACVELNPKEAALMDQGNAGAHHQSKASRLQVRAQLSNPGVRDDVGGRETFELPGEEASCLQRKVVFSRKSYRFYEGGQVTDADLARLLERKPAGAGTKDPATIRFAELGEILRYFGAHFSDQRLLPKYGYASPGSLYATQLHLELHHIAGLPAGLYYYHPLRHQLVLISAVPESSQPLAKLHFIGRKAAIEAVYLNNIREVLEIETGHMVGLFEEVLPGYGLDVTASAHTPETKDLLDVSDEDYYLGTYELCAYDGVREDDVDIYVQTHPGRVTNLPGGQYRYADGEFERVSDELVLRKHVIAINQAVYERASFGVTAVSRAPETWRRYIDLGRTMHRLSANDVDLGFMSSGYSSKSDNDLPSAKRINGILADIGEEPGPSYFFLGGKVSYEQRRSPGMKEDVVHMKGPAELIRDDLVNFLPDYMIPNKVVVLDRLPVTANGKIDVKALEASDKTDVDDQDRPFVAPRTLTERRISEMWKKLMKRETVSTHDDFFETGGNSLIAVGLVNRINKDFGTALPLQVLFESPTIEQLARRVDGLHDGPVSRLVPLQPNGDATPVFCWPGLGGYPMNLRTLASRSERPFYGVQAHGINEGETPYRTIREMAAADIEAIKEVQPEGPYTLWGYSFGSRVAFETAYQLEQAGHEVANLFLIAPGSPKVRSERASDEASYDNSAFVTILFSVFAGSITDPKLARCLEVAKDEDSFAAFISSEFRDLDSELVHRIIKIVTETFTFKYTFSELAERTISAPLTIFKAQGDDYSFIEGSEGFSVTEPVVVELRADHYSLLREPDIDELLASMERRATVQQEVSRIPVQLSEQQMSELIAAVTKAVTLAITANQS</sequence>
<reference evidence="6" key="1">
    <citation type="submission" date="2016-10" db="EMBL/GenBank/DDBJ databases">
        <authorList>
            <person name="Varghese N."/>
            <person name="Submissions S."/>
        </authorList>
    </citation>
    <scope>NUCLEOTIDE SEQUENCE [LARGE SCALE GENOMIC DNA]</scope>
    <source>
        <strain evidence="6">CGMCC 4.3506</strain>
    </source>
</reference>
<dbReference type="FunFam" id="3.40.50.12780:FF:000012">
    <property type="entry name" value="Non-ribosomal peptide synthetase"/>
    <property type="match status" value="1"/>
</dbReference>
<dbReference type="Pfam" id="PF00975">
    <property type="entry name" value="Thioesterase"/>
    <property type="match status" value="1"/>
</dbReference>
<dbReference type="Gene3D" id="1.10.1200.10">
    <property type="entry name" value="ACP-like"/>
    <property type="match status" value="1"/>
</dbReference>
<dbReference type="STRING" id="200378.SAMN05216553_106425"/>
<dbReference type="OrthoDB" id="2472181at2"/>
<dbReference type="InterPro" id="IPR029058">
    <property type="entry name" value="AB_hydrolase_fold"/>
</dbReference>
<evidence type="ECO:0000256" key="1">
    <source>
        <dbReference type="ARBA" id="ARBA00001957"/>
    </source>
</evidence>
<dbReference type="GO" id="GO:0044550">
    <property type="term" value="P:secondary metabolite biosynthetic process"/>
    <property type="evidence" value="ECO:0007669"/>
    <property type="project" value="TreeGrafter"/>
</dbReference>
<dbReference type="Gene3D" id="3.40.50.12780">
    <property type="entry name" value="N-terminal domain of ligase-like"/>
    <property type="match status" value="1"/>
</dbReference>
<dbReference type="InterPro" id="IPR020459">
    <property type="entry name" value="AMP-binding"/>
</dbReference>
<evidence type="ECO:0000256" key="2">
    <source>
        <dbReference type="ARBA" id="ARBA00022450"/>
    </source>
</evidence>
<gene>
    <name evidence="5" type="ORF">SAMN05216553_106425</name>
</gene>
<dbReference type="PROSITE" id="PS50075">
    <property type="entry name" value="CARRIER"/>
    <property type="match status" value="1"/>
</dbReference>
<dbReference type="PANTHER" id="PTHR45527:SF1">
    <property type="entry name" value="FATTY ACID SYNTHASE"/>
    <property type="match status" value="1"/>
</dbReference>
<organism evidence="5 6">
    <name type="scientific">Lentzea fradiae</name>
    <dbReference type="NCBI Taxonomy" id="200378"/>
    <lineage>
        <taxon>Bacteria</taxon>
        <taxon>Bacillati</taxon>
        <taxon>Actinomycetota</taxon>
        <taxon>Actinomycetes</taxon>
        <taxon>Pseudonocardiales</taxon>
        <taxon>Pseudonocardiaceae</taxon>
        <taxon>Lentzea</taxon>
    </lineage>
</organism>
<dbReference type="FunFam" id="3.40.50.980:FF:000001">
    <property type="entry name" value="Non-ribosomal peptide synthetase"/>
    <property type="match status" value="1"/>
</dbReference>
<dbReference type="PROSITE" id="PS00455">
    <property type="entry name" value="AMP_BINDING"/>
    <property type="match status" value="1"/>
</dbReference>
<keyword evidence="6" id="KW-1185">Reference proteome</keyword>
<dbReference type="InterPro" id="IPR036736">
    <property type="entry name" value="ACP-like_sf"/>
</dbReference>
<dbReference type="CDD" id="cd05930">
    <property type="entry name" value="A_NRPS"/>
    <property type="match status" value="1"/>
</dbReference>
<dbReference type="Proteomes" id="UP000199623">
    <property type="component" value="Unassembled WGS sequence"/>
</dbReference>
<dbReference type="InterPro" id="IPR010071">
    <property type="entry name" value="AA_adenyl_dom"/>
</dbReference>
<dbReference type="GO" id="GO:0031177">
    <property type="term" value="F:phosphopantetheine binding"/>
    <property type="evidence" value="ECO:0007669"/>
    <property type="project" value="InterPro"/>
</dbReference>
<dbReference type="EMBL" id="FNCC01000006">
    <property type="protein sequence ID" value="SDG25672.1"/>
    <property type="molecule type" value="Genomic_DNA"/>
</dbReference>
<keyword evidence="2" id="KW-0596">Phosphopantetheine</keyword>
<protein>
    <submittedName>
        <fullName evidence="5">Amino acid adenylation domain-containing protein</fullName>
    </submittedName>
</protein>
<dbReference type="PROSITE" id="PS00012">
    <property type="entry name" value="PHOSPHOPANTETHEINE"/>
    <property type="match status" value="1"/>
</dbReference>
<dbReference type="SMART" id="SM00823">
    <property type="entry name" value="PKS_PP"/>
    <property type="match status" value="1"/>
</dbReference>
<dbReference type="Gene3D" id="3.40.109.10">
    <property type="entry name" value="NADH Oxidase"/>
    <property type="match status" value="1"/>
</dbReference>
<dbReference type="InterPro" id="IPR020845">
    <property type="entry name" value="AMP-binding_CS"/>
</dbReference>
<proteinExistence type="predicted"/>
<dbReference type="InterPro" id="IPR000415">
    <property type="entry name" value="Nitroreductase-like"/>
</dbReference>
<name>A0A1G7SS03_9PSEU</name>
<dbReference type="InterPro" id="IPR045851">
    <property type="entry name" value="AMP-bd_C_sf"/>
</dbReference>